<evidence type="ECO:0000313" key="3">
    <source>
        <dbReference type="Proteomes" id="UP001321047"/>
    </source>
</evidence>
<feature type="transmembrane region" description="Helical" evidence="1">
    <location>
        <begin position="7"/>
        <end position="28"/>
    </location>
</feature>
<dbReference type="AlphaFoldDB" id="A0AAP2Z9B4"/>
<dbReference type="Proteomes" id="UP001321047">
    <property type="component" value="Unassembled WGS sequence"/>
</dbReference>
<gene>
    <name evidence="2" type="ORF">OB919_13485</name>
</gene>
<keyword evidence="3" id="KW-1185">Reference proteome</keyword>
<keyword evidence="1" id="KW-1133">Transmembrane helix</keyword>
<accession>A0AAP2Z9B4</accession>
<feature type="transmembrane region" description="Helical" evidence="1">
    <location>
        <begin position="44"/>
        <end position="66"/>
    </location>
</feature>
<dbReference type="InterPro" id="IPR055895">
    <property type="entry name" value="DUF7472"/>
</dbReference>
<evidence type="ECO:0000313" key="2">
    <source>
        <dbReference type="EMBL" id="MCU4752976.1"/>
    </source>
</evidence>
<name>A0AAP2Z9B4_9EURY</name>
<keyword evidence="1" id="KW-0472">Membrane</keyword>
<protein>
    <submittedName>
        <fullName evidence="2">Uncharacterized protein</fullName>
    </submittedName>
</protein>
<sequence length="86" mass="9211">MLERERLIEIAIALPVVLMMIGAMMLIGENYTTNDTLTAEGGEVLVGAIIGFIFLMLAVGFVLAYVTADEDEEPSSEGDSNVENTA</sequence>
<comment type="caution">
    <text evidence="2">The sequence shown here is derived from an EMBL/GenBank/DDBJ whole genome shotgun (WGS) entry which is preliminary data.</text>
</comment>
<dbReference type="RefSeq" id="WP_342809301.1">
    <property type="nucleotide sequence ID" value="NZ_JAOPJZ010000011.1"/>
</dbReference>
<keyword evidence="1" id="KW-0812">Transmembrane</keyword>
<reference evidence="2 3" key="1">
    <citation type="submission" date="2022-09" db="EMBL/GenBank/DDBJ databases">
        <title>Enrichment on poylsaccharides allowed isolation of novel metabolic and taxonomic groups of Haloarchaea.</title>
        <authorList>
            <person name="Sorokin D.Y."/>
            <person name="Elcheninov A.G."/>
            <person name="Khizhniak T.V."/>
            <person name="Kolganova T.V."/>
            <person name="Kublanov I.V."/>
        </authorList>
    </citation>
    <scope>NUCLEOTIDE SEQUENCE [LARGE SCALE GENOMIC DNA]</scope>
    <source>
        <strain evidence="2 3">AArc-curdl1</strain>
    </source>
</reference>
<dbReference type="Pfam" id="PF24284">
    <property type="entry name" value="DUF7472"/>
    <property type="match status" value="1"/>
</dbReference>
<proteinExistence type="predicted"/>
<dbReference type="EMBL" id="JAOPJZ010000011">
    <property type="protein sequence ID" value="MCU4752976.1"/>
    <property type="molecule type" value="Genomic_DNA"/>
</dbReference>
<organism evidence="2 3">
    <name type="scientific">Natronosalvus hydrolyticus</name>
    <dbReference type="NCBI Taxonomy" id="2979988"/>
    <lineage>
        <taxon>Archaea</taxon>
        <taxon>Methanobacteriati</taxon>
        <taxon>Methanobacteriota</taxon>
        <taxon>Stenosarchaea group</taxon>
        <taxon>Halobacteria</taxon>
        <taxon>Halobacteriales</taxon>
        <taxon>Natrialbaceae</taxon>
        <taxon>Natronosalvus</taxon>
    </lineage>
</organism>
<evidence type="ECO:0000256" key="1">
    <source>
        <dbReference type="SAM" id="Phobius"/>
    </source>
</evidence>